<dbReference type="SUPFAM" id="SSF55620">
    <property type="entry name" value="Tetrahydrobiopterin biosynthesis enzymes-like"/>
    <property type="match status" value="1"/>
</dbReference>
<dbReference type="GO" id="GO:0008270">
    <property type="term" value="F:zinc ion binding"/>
    <property type="evidence" value="ECO:0007669"/>
    <property type="project" value="TreeGrafter"/>
</dbReference>
<dbReference type="InterPro" id="IPR043134">
    <property type="entry name" value="GTP-CH-I_N"/>
</dbReference>
<dbReference type="InterPro" id="IPR043133">
    <property type="entry name" value="GTP-CH-I_C/QueF"/>
</dbReference>
<evidence type="ECO:0000256" key="5">
    <source>
        <dbReference type="HAMAP-Rule" id="MF_00223"/>
    </source>
</evidence>
<evidence type="ECO:0000256" key="4">
    <source>
        <dbReference type="ARBA" id="ARBA00022801"/>
    </source>
</evidence>
<dbReference type="eggNOG" id="COG0302">
    <property type="taxonomic scope" value="Bacteria"/>
</dbReference>
<dbReference type="Pfam" id="PF01227">
    <property type="entry name" value="GTP_cyclohydroI"/>
    <property type="match status" value="1"/>
</dbReference>
<evidence type="ECO:0000256" key="2">
    <source>
        <dbReference type="ARBA" id="ARBA00005080"/>
    </source>
</evidence>
<comment type="similarity">
    <text evidence="5">Belongs to the GTP cyclohydrolase I family.</text>
</comment>
<dbReference type="HAMAP" id="MF_00223">
    <property type="entry name" value="FolE"/>
    <property type="match status" value="1"/>
</dbReference>
<keyword evidence="5" id="KW-0342">GTP-binding</keyword>
<evidence type="ECO:0000313" key="8">
    <source>
        <dbReference type="Proteomes" id="UP000000845"/>
    </source>
</evidence>
<dbReference type="PANTHER" id="PTHR11109">
    <property type="entry name" value="GTP CYCLOHYDROLASE I"/>
    <property type="match status" value="1"/>
</dbReference>
<evidence type="ECO:0000256" key="3">
    <source>
        <dbReference type="ARBA" id="ARBA00022563"/>
    </source>
</evidence>
<dbReference type="NCBIfam" id="TIGR00063">
    <property type="entry name" value="folE"/>
    <property type="match status" value="1"/>
</dbReference>
<dbReference type="KEGG" id="str:Sterm_1879"/>
<comment type="pathway">
    <text evidence="2 5">Cofactor biosynthesis; 7,8-dihydroneopterin triphosphate biosynthesis; 7,8-dihydroneopterin triphosphate from GTP: step 1/1.</text>
</comment>
<dbReference type="UniPathway" id="UPA00848">
    <property type="reaction ID" value="UER00151"/>
</dbReference>
<reference evidence="7 8" key="2">
    <citation type="journal article" date="2010" name="Stand. Genomic Sci.">
        <title>Complete genome sequence of Sebaldella termitidis type strain (NCTC 11300).</title>
        <authorList>
            <person name="Harmon-Smith M."/>
            <person name="Celia L."/>
            <person name="Chertkov O."/>
            <person name="Lapidus A."/>
            <person name="Copeland A."/>
            <person name="Glavina Del Rio T."/>
            <person name="Nolan M."/>
            <person name="Lucas S."/>
            <person name="Tice H."/>
            <person name="Cheng J.F."/>
            <person name="Han C."/>
            <person name="Detter J.C."/>
            <person name="Bruce D."/>
            <person name="Goodwin L."/>
            <person name="Pitluck S."/>
            <person name="Pati A."/>
            <person name="Liolios K."/>
            <person name="Ivanova N."/>
            <person name="Mavromatis K."/>
            <person name="Mikhailova N."/>
            <person name="Chen A."/>
            <person name="Palaniappan K."/>
            <person name="Land M."/>
            <person name="Hauser L."/>
            <person name="Chang Y.J."/>
            <person name="Jeffries C.D."/>
            <person name="Brettin T."/>
            <person name="Goker M."/>
            <person name="Beck B."/>
            <person name="Bristow J."/>
            <person name="Eisen J.A."/>
            <person name="Markowitz V."/>
            <person name="Hugenholtz P."/>
            <person name="Kyrpides N.C."/>
            <person name="Klenk H.P."/>
            <person name="Chen F."/>
        </authorList>
    </citation>
    <scope>NUCLEOTIDE SEQUENCE [LARGE SCALE GENOMIC DNA]</scope>
    <source>
        <strain evidence="8">ATCC 33386 / NCTC 11300</strain>
    </source>
</reference>
<gene>
    <name evidence="5" type="primary">folE</name>
    <name evidence="7" type="ordered locus">Sterm_1879</name>
</gene>
<dbReference type="Proteomes" id="UP000000845">
    <property type="component" value="Chromosome"/>
</dbReference>
<evidence type="ECO:0000313" key="7">
    <source>
        <dbReference type="EMBL" id="ACZ08736.1"/>
    </source>
</evidence>
<dbReference type="InterPro" id="IPR018234">
    <property type="entry name" value="GTP_CycHdrlase_I_CS"/>
</dbReference>
<dbReference type="InterPro" id="IPR001474">
    <property type="entry name" value="GTP_CycHdrlase_I"/>
</dbReference>
<dbReference type="NCBIfam" id="NF006826">
    <property type="entry name" value="PRK09347.1-3"/>
    <property type="match status" value="1"/>
</dbReference>
<organism evidence="7 8">
    <name type="scientific">Sebaldella termitidis (strain ATCC 33386 / NCTC 11300)</name>
    <dbReference type="NCBI Taxonomy" id="526218"/>
    <lineage>
        <taxon>Bacteria</taxon>
        <taxon>Fusobacteriati</taxon>
        <taxon>Fusobacteriota</taxon>
        <taxon>Fusobacteriia</taxon>
        <taxon>Fusobacteriales</taxon>
        <taxon>Leptotrichiaceae</taxon>
        <taxon>Sebaldella</taxon>
    </lineage>
</organism>
<evidence type="ECO:0000256" key="1">
    <source>
        <dbReference type="ARBA" id="ARBA00001052"/>
    </source>
</evidence>
<dbReference type="GO" id="GO:0003934">
    <property type="term" value="F:GTP cyclohydrolase I activity"/>
    <property type="evidence" value="ECO:0007669"/>
    <property type="project" value="UniProtKB-UniRule"/>
</dbReference>
<reference evidence="8" key="1">
    <citation type="submission" date="2009-09" db="EMBL/GenBank/DDBJ databases">
        <title>The complete chromosome of Sebaldella termitidis ATCC 33386.</title>
        <authorList>
            <consortium name="US DOE Joint Genome Institute (JGI-PGF)"/>
            <person name="Lucas S."/>
            <person name="Copeland A."/>
            <person name="Lapidus A."/>
            <person name="Glavina del Rio T."/>
            <person name="Dalin E."/>
            <person name="Tice H."/>
            <person name="Bruce D."/>
            <person name="Goodwin L."/>
            <person name="Pitluck S."/>
            <person name="Kyrpides N."/>
            <person name="Mavromatis K."/>
            <person name="Ivanova N."/>
            <person name="Mikhailova N."/>
            <person name="Sims D."/>
            <person name="Meincke L."/>
            <person name="Brettin T."/>
            <person name="Detter J.C."/>
            <person name="Han C."/>
            <person name="Larimer F."/>
            <person name="Land M."/>
            <person name="Hauser L."/>
            <person name="Markowitz V."/>
            <person name="Cheng J.F."/>
            <person name="Hugenholtz P."/>
            <person name="Woyke T."/>
            <person name="Wu D."/>
            <person name="Eisen J.A."/>
        </authorList>
    </citation>
    <scope>NUCLEOTIDE SEQUENCE [LARGE SCALE GENOMIC DNA]</scope>
    <source>
        <strain evidence="8">ATCC 33386 / NCTC 11300</strain>
    </source>
</reference>
<keyword evidence="4 5" id="KW-0378">Hydrolase</keyword>
<dbReference type="PANTHER" id="PTHR11109:SF7">
    <property type="entry name" value="GTP CYCLOHYDROLASE 1"/>
    <property type="match status" value="1"/>
</dbReference>
<dbReference type="EC" id="3.5.4.16" evidence="5"/>
<protein>
    <recommendedName>
        <fullName evidence="5">GTP cyclohydrolase 1</fullName>
        <ecNumber evidence="5">3.5.4.16</ecNumber>
    </recommendedName>
    <alternativeName>
        <fullName evidence="5">GTP cyclohydrolase I</fullName>
        <shortName evidence="5">GTP-CH-I</shortName>
    </alternativeName>
</protein>
<dbReference type="GO" id="GO:0046654">
    <property type="term" value="P:tetrahydrofolate biosynthetic process"/>
    <property type="evidence" value="ECO:0007669"/>
    <property type="project" value="UniProtKB-UniRule"/>
</dbReference>
<comment type="catalytic activity">
    <reaction evidence="1 5">
        <text>GTP + H2O = 7,8-dihydroneopterin 3'-triphosphate + formate + H(+)</text>
        <dbReference type="Rhea" id="RHEA:17473"/>
        <dbReference type="ChEBI" id="CHEBI:15377"/>
        <dbReference type="ChEBI" id="CHEBI:15378"/>
        <dbReference type="ChEBI" id="CHEBI:15740"/>
        <dbReference type="ChEBI" id="CHEBI:37565"/>
        <dbReference type="ChEBI" id="CHEBI:58462"/>
        <dbReference type="EC" id="3.5.4.16"/>
    </reaction>
</comment>
<name>D1AJ48_SEBTE</name>
<dbReference type="EMBL" id="CP001739">
    <property type="protein sequence ID" value="ACZ08736.1"/>
    <property type="molecule type" value="Genomic_DNA"/>
</dbReference>
<dbReference type="GO" id="GO:0005525">
    <property type="term" value="F:GTP binding"/>
    <property type="evidence" value="ECO:0007669"/>
    <property type="project" value="UniProtKB-KW"/>
</dbReference>
<dbReference type="InterPro" id="IPR020602">
    <property type="entry name" value="GTP_CycHdrlase_I_dom"/>
</dbReference>
<dbReference type="GO" id="GO:0006730">
    <property type="term" value="P:one-carbon metabolic process"/>
    <property type="evidence" value="ECO:0007669"/>
    <property type="project" value="UniProtKB-UniRule"/>
</dbReference>
<dbReference type="NCBIfam" id="NF006825">
    <property type="entry name" value="PRK09347.1-2"/>
    <property type="match status" value="1"/>
</dbReference>
<comment type="subunit">
    <text evidence="5">Homopolymer.</text>
</comment>
<dbReference type="HOGENOM" id="CLU_049768_3_3_0"/>
<comment type="caution">
    <text evidence="5">Lacks conserved residue(s) required for the propagation of feature annotation.</text>
</comment>
<sequence>MDKKNLEKLTYEMLEAIGEDADREGLKDTPKRIPVVYGEIFSGVGKKPEDIIKKVFTVEKNNIVIEKNIDFYSMCEHDLLPFFGQIHVAYIPDGKVLGFGDIIKITEIYSRRLQIQERLTNEICDAVIDMTKCQGVMVIVKARHLCIEMKGSRKTNSEIVTSAVRGIFEKEESKKNEILALLSI</sequence>
<dbReference type="Gene3D" id="3.30.1130.10">
    <property type="match status" value="1"/>
</dbReference>
<dbReference type="GO" id="GO:0005737">
    <property type="term" value="C:cytoplasm"/>
    <property type="evidence" value="ECO:0007669"/>
    <property type="project" value="TreeGrafter"/>
</dbReference>
<keyword evidence="8" id="KW-1185">Reference proteome</keyword>
<dbReference type="GO" id="GO:0006729">
    <property type="term" value="P:tetrahydrobiopterin biosynthetic process"/>
    <property type="evidence" value="ECO:0007669"/>
    <property type="project" value="TreeGrafter"/>
</dbReference>
<dbReference type="Gene3D" id="1.10.286.10">
    <property type="match status" value="1"/>
</dbReference>
<dbReference type="FunFam" id="3.30.1130.10:FF:000001">
    <property type="entry name" value="GTP cyclohydrolase 1"/>
    <property type="match status" value="1"/>
</dbReference>
<keyword evidence="3 5" id="KW-0554">One-carbon metabolism</keyword>
<dbReference type="AlphaFoldDB" id="D1AJ48"/>
<dbReference type="RefSeq" id="WP_012861330.1">
    <property type="nucleotide sequence ID" value="NC_013517.1"/>
</dbReference>
<keyword evidence="5" id="KW-0547">Nucleotide-binding</keyword>
<accession>D1AJ48</accession>
<dbReference type="PROSITE" id="PS00860">
    <property type="entry name" value="GTP_CYCLOHYDROL_1_2"/>
    <property type="match status" value="1"/>
</dbReference>
<proteinExistence type="inferred from homology"/>
<evidence type="ECO:0000259" key="6">
    <source>
        <dbReference type="Pfam" id="PF01227"/>
    </source>
</evidence>
<dbReference type="STRING" id="526218.Sterm_1879"/>
<feature type="domain" description="GTP cyclohydrolase I" evidence="6">
    <location>
        <begin position="7"/>
        <end position="182"/>
    </location>
</feature>